<dbReference type="EMBL" id="LT604072">
    <property type="protein sequence ID" value="SCB04828.1"/>
    <property type="molecule type" value="Genomic_DNA"/>
</dbReference>
<dbReference type="Gene3D" id="3.60.15.10">
    <property type="entry name" value="Ribonuclease Z/Hydroxyacylglutathione hydrolase-like"/>
    <property type="match status" value="1"/>
</dbReference>
<sequence length="100" mass="11086">MLITHGHNDHIRPETLLRLRNRIGPLVVPHSAGRRLQDPSLKLMLQALGFEWVIALHEFERIALADWAITALPLLGEHSDLDIQGKAGSHLCIDGRSAAC</sequence>
<proteinExistence type="predicted"/>
<name>A0A1C3TNP7_XANCT</name>
<dbReference type="SUPFAM" id="SSF56281">
    <property type="entry name" value="Metallo-hydrolase/oxidoreductase"/>
    <property type="match status" value="1"/>
</dbReference>
<dbReference type="Proteomes" id="UP000093071">
    <property type="component" value="Chromosome I"/>
</dbReference>
<protein>
    <recommendedName>
        <fullName evidence="3">Metallo-beta-lactamase domain-containing protein</fullName>
    </recommendedName>
</protein>
<organism evidence="1 2">
    <name type="scientific">Xanthomonas translucens pv. translucens DSM 18974</name>
    <dbReference type="NCBI Taxonomy" id="1261556"/>
    <lineage>
        <taxon>Bacteria</taxon>
        <taxon>Pseudomonadati</taxon>
        <taxon>Pseudomonadota</taxon>
        <taxon>Gammaproteobacteria</taxon>
        <taxon>Lysobacterales</taxon>
        <taxon>Lysobacteraceae</taxon>
        <taxon>Xanthomonas</taxon>
        <taxon>Xanthomonas translucens group</taxon>
    </lineage>
</organism>
<evidence type="ECO:0008006" key="3">
    <source>
        <dbReference type="Google" id="ProtNLM"/>
    </source>
</evidence>
<accession>A0A1C3TNP7</accession>
<dbReference type="InterPro" id="IPR036866">
    <property type="entry name" value="RibonucZ/Hydroxyglut_hydro"/>
</dbReference>
<evidence type="ECO:0000313" key="2">
    <source>
        <dbReference type="Proteomes" id="UP000093071"/>
    </source>
</evidence>
<dbReference type="PATRIC" id="fig|1261556.5.peg.2172"/>
<dbReference type="AlphaFoldDB" id="A0A1C3TNP7"/>
<dbReference type="RefSeq" id="WP_003474475.1">
    <property type="nucleotide sequence ID" value="NZ_LT604072.1"/>
</dbReference>
<reference evidence="2" key="1">
    <citation type="submission" date="2016-07" db="EMBL/GenBank/DDBJ databases">
        <authorList>
            <person name="Jaenicke Sebastian"/>
        </authorList>
    </citation>
    <scope>NUCLEOTIDE SEQUENCE [LARGE SCALE GENOMIC DNA]</scope>
</reference>
<gene>
    <name evidence="1" type="ORF">BN444_00322</name>
</gene>
<evidence type="ECO:0000313" key="1">
    <source>
        <dbReference type="EMBL" id="SCB04828.1"/>
    </source>
</evidence>